<evidence type="ECO:0000256" key="4">
    <source>
        <dbReference type="ARBA" id="ARBA00039060"/>
    </source>
</evidence>
<comment type="catalytic activity">
    <reaction evidence="18">
        <text>prostaglandin E2 + NAD(+) = 15-oxoprostaglandin E2 + NADH + H(+)</text>
        <dbReference type="Rhea" id="RHEA:11876"/>
        <dbReference type="ChEBI" id="CHEBI:15378"/>
        <dbReference type="ChEBI" id="CHEBI:57400"/>
        <dbReference type="ChEBI" id="CHEBI:57540"/>
        <dbReference type="ChEBI" id="CHEBI:57945"/>
        <dbReference type="ChEBI" id="CHEBI:606564"/>
        <dbReference type="EC" id="1.1.1.141"/>
    </reaction>
    <physiologicalReaction direction="left-to-right" evidence="18">
        <dbReference type="Rhea" id="RHEA:11877"/>
    </physiologicalReaction>
</comment>
<comment type="catalytic activity">
    <reaction evidence="16">
        <text>lipoxin A4 + NAD(+) = 15-oxo-(5S,6R)-dihydroxy-(7E,9E,11Z,13E)-eicosatetraenoate + NADH + H(+)</text>
        <dbReference type="Rhea" id="RHEA:41572"/>
        <dbReference type="ChEBI" id="CHEBI:15378"/>
        <dbReference type="ChEBI" id="CHEBI:57540"/>
        <dbReference type="ChEBI" id="CHEBI:57945"/>
        <dbReference type="ChEBI" id="CHEBI:67026"/>
        <dbReference type="ChEBI" id="CHEBI:78311"/>
    </reaction>
    <physiologicalReaction direction="left-to-right" evidence="16">
        <dbReference type="Rhea" id="RHEA:41573"/>
    </physiologicalReaction>
</comment>
<comment type="catalytic activity">
    <reaction evidence="10">
        <text>resolvin D1 + NAD(+) = 8-oxoresolvin D1 + NADH + H(+)</text>
        <dbReference type="Rhea" id="RHEA:50124"/>
        <dbReference type="ChEBI" id="CHEBI:15378"/>
        <dbReference type="ChEBI" id="CHEBI:57540"/>
        <dbReference type="ChEBI" id="CHEBI:57945"/>
        <dbReference type="ChEBI" id="CHEBI:132079"/>
        <dbReference type="ChEBI" id="CHEBI:132080"/>
    </reaction>
    <physiologicalReaction direction="left-to-right" evidence="10">
        <dbReference type="Rhea" id="RHEA:50125"/>
    </physiologicalReaction>
</comment>
<evidence type="ECO:0000313" key="23">
    <source>
        <dbReference type="Proteomes" id="UP001652625"/>
    </source>
</evidence>
<organism evidence="23 24">
    <name type="scientific">Hydra vulgaris</name>
    <name type="common">Hydra</name>
    <name type="synonym">Hydra attenuata</name>
    <dbReference type="NCBI Taxonomy" id="6087"/>
    <lineage>
        <taxon>Eukaryota</taxon>
        <taxon>Metazoa</taxon>
        <taxon>Cnidaria</taxon>
        <taxon>Hydrozoa</taxon>
        <taxon>Hydroidolina</taxon>
        <taxon>Anthoathecata</taxon>
        <taxon>Aplanulata</taxon>
        <taxon>Hydridae</taxon>
        <taxon>Hydra</taxon>
    </lineage>
</organism>
<sequence length="263" mass="28791">MSTFNQIFLITGGSRGLGKGFASAIVQRGGKVIIVDILKEVGEATEKELNEAHPGQCLFYEGDVTDELLMRNIWEDSEKKLDGKIGVLVNNAGIYNAVDWRKTMNINLISVMQMSYIALEKMNIKNGGSGGTIINVASVAGLAYAKYHEAIPYSVSKSAVVSFTKSLAFSNVLENYGVKVAALCPSFSDTQIVKDSALAEYMIKSLNIVPLTVEKVANDFIILLEDIFNEKAKNGEIMCVCSKSKYVDVNKFDLHELILPESE</sequence>
<evidence type="ECO:0000256" key="2">
    <source>
        <dbReference type="ARBA" id="ARBA00023002"/>
    </source>
</evidence>
<evidence type="ECO:0000256" key="1">
    <source>
        <dbReference type="ARBA" id="ARBA00006484"/>
    </source>
</evidence>
<dbReference type="SUPFAM" id="SSF51735">
    <property type="entry name" value="NAD(P)-binding Rossmann-fold domains"/>
    <property type="match status" value="1"/>
</dbReference>
<dbReference type="Pfam" id="PF00106">
    <property type="entry name" value="adh_short"/>
    <property type="match status" value="1"/>
</dbReference>
<comment type="catalytic activity">
    <reaction evidence="11">
        <text>14-hydroxy-(4Z,7Z,10Z,12E,16Z,19Z)-docosahexaenoate + NAD(+) = 14-oxo-(4Z,7Z,10Z,12E,16Z,19Z)-docosahexaenoate + NADH + H(+)</text>
        <dbReference type="Rhea" id="RHEA:48952"/>
        <dbReference type="ChEBI" id="CHEBI:15378"/>
        <dbReference type="ChEBI" id="CHEBI:57540"/>
        <dbReference type="ChEBI" id="CHEBI:57945"/>
        <dbReference type="ChEBI" id="CHEBI:90866"/>
        <dbReference type="ChEBI" id="CHEBI:90867"/>
    </reaction>
    <physiologicalReaction direction="left-to-right" evidence="11">
        <dbReference type="Rhea" id="RHEA:48953"/>
    </physiologicalReaction>
</comment>
<evidence type="ECO:0000256" key="10">
    <source>
        <dbReference type="ARBA" id="ARBA00047672"/>
    </source>
</evidence>
<evidence type="ECO:0000256" key="7">
    <source>
        <dbReference type="ARBA" id="ARBA00042026"/>
    </source>
</evidence>
<dbReference type="PROSITE" id="PS00061">
    <property type="entry name" value="ADH_SHORT"/>
    <property type="match status" value="1"/>
</dbReference>
<comment type="catalytic activity">
    <reaction evidence="12">
        <text>15-oxo-(5S,6R)-dihydroxy-(7E,9E,11Z)-eicosatrienoate + NADH + H(+) = (5S,6R,15S)-trihydroxy-(7E,9E,11Z)-eicosatrienoate + NAD(+)</text>
        <dbReference type="Rhea" id="RHEA:41596"/>
        <dbReference type="ChEBI" id="CHEBI:15378"/>
        <dbReference type="ChEBI" id="CHEBI:57540"/>
        <dbReference type="ChEBI" id="CHEBI:57945"/>
        <dbReference type="ChEBI" id="CHEBI:78325"/>
        <dbReference type="ChEBI" id="CHEBI:78329"/>
    </reaction>
    <physiologicalReaction direction="left-to-right" evidence="12">
        <dbReference type="Rhea" id="RHEA:41597"/>
    </physiologicalReaction>
</comment>
<evidence type="ECO:0000256" key="6">
    <source>
        <dbReference type="ARBA" id="ARBA00041812"/>
    </source>
</evidence>
<comment type="catalytic activity">
    <reaction evidence="14">
        <text>resolvin D1 + NAD(+) = 17-oxoresolvin D1 + NADH + H(+)</text>
        <dbReference type="Rhea" id="RHEA:50128"/>
        <dbReference type="ChEBI" id="CHEBI:15378"/>
        <dbReference type="ChEBI" id="CHEBI:57540"/>
        <dbReference type="ChEBI" id="CHEBI:57945"/>
        <dbReference type="ChEBI" id="CHEBI:132079"/>
        <dbReference type="ChEBI" id="CHEBI:132081"/>
    </reaction>
    <physiologicalReaction direction="left-to-right" evidence="14">
        <dbReference type="Rhea" id="RHEA:50129"/>
    </physiologicalReaction>
</comment>
<accession>A0ABM4DIY6</accession>
<dbReference type="PANTHER" id="PTHR44229">
    <property type="entry name" value="15-HYDROXYPROSTAGLANDIN DEHYDROGENASE [NAD(+)]"/>
    <property type="match status" value="1"/>
</dbReference>
<name>A0ABM4DIY6_HYDVU</name>
<evidence type="ECO:0000256" key="18">
    <source>
        <dbReference type="ARBA" id="ARBA00048739"/>
    </source>
</evidence>
<dbReference type="Proteomes" id="UP001652625">
    <property type="component" value="Chromosome 14"/>
</dbReference>
<dbReference type="EC" id="1.1.1.141" evidence="3"/>
<protein>
    <recommendedName>
        <fullName evidence="5">15-hydroxyprostaglandin dehydrogenase [NAD(+)]</fullName>
        <ecNumber evidence="3">1.1.1.141</ecNumber>
        <ecNumber evidence="4">1.1.1.232</ecNumber>
    </recommendedName>
    <alternativeName>
        <fullName evidence="7">Eicosanoid/docosanoid dehydrogenase [NAD(+)]</fullName>
    </alternativeName>
    <alternativeName>
        <fullName evidence="6">Prostaglandin dehydrogenase 1</fullName>
    </alternativeName>
</protein>
<evidence type="ECO:0000256" key="5">
    <source>
        <dbReference type="ARBA" id="ARBA00040276"/>
    </source>
</evidence>
<comment type="catalytic activity">
    <reaction evidence="15">
        <text>resolvin D2 + NAD(+) = 7-oxoresolvin D2 + NADH + H(+)</text>
        <dbReference type="Rhea" id="RHEA:53584"/>
        <dbReference type="ChEBI" id="CHEBI:15378"/>
        <dbReference type="ChEBI" id="CHEBI:57540"/>
        <dbReference type="ChEBI" id="CHEBI:57945"/>
        <dbReference type="ChEBI" id="CHEBI:133367"/>
        <dbReference type="ChEBI" id="CHEBI:137497"/>
    </reaction>
    <physiologicalReaction direction="left-to-right" evidence="15">
        <dbReference type="Rhea" id="RHEA:53585"/>
    </physiologicalReaction>
</comment>
<dbReference type="InterPro" id="IPR036291">
    <property type="entry name" value="NAD(P)-bd_dom_sf"/>
</dbReference>
<evidence type="ECO:0000256" key="22">
    <source>
        <dbReference type="RuleBase" id="RU000363"/>
    </source>
</evidence>
<dbReference type="EC" id="1.1.1.232" evidence="4"/>
<keyword evidence="23" id="KW-1185">Reference proteome</keyword>
<evidence type="ECO:0000256" key="20">
    <source>
        <dbReference type="ARBA" id="ARBA00049151"/>
    </source>
</evidence>
<comment type="catalytic activity">
    <reaction evidence="19">
        <text>resolvin D2 + NAD(+) = 16-oxoresolvin D2 + NADH + H(+)</text>
        <dbReference type="Rhea" id="RHEA:53588"/>
        <dbReference type="ChEBI" id="CHEBI:15378"/>
        <dbReference type="ChEBI" id="CHEBI:57540"/>
        <dbReference type="ChEBI" id="CHEBI:57945"/>
        <dbReference type="ChEBI" id="CHEBI:133367"/>
        <dbReference type="ChEBI" id="CHEBI:137498"/>
    </reaction>
    <physiologicalReaction direction="left-to-right" evidence="19">
        <dbReference type="Rhea" id="RHEA:53589"/>
    </physiologicalReaction>
</comment>
<evidence type="ECO:0000256" key="9">
    <source>
        <dbReference type="ARBA" id="ARBA00047325"/>
    </source>
</evidence>
<comment type="function">
    <text evidence="8">Catalyzes the NAD-dependent dehydrogenation (oxidation) of a broad array of hydroxylated polyunsaturated fatty acids (mainly eicosanoids and docosanoids, including prostaglandins, lipoxins and resolvins), yielding their corresponding keto (oxo) metabolites. Decreases the levels of the pro-proliferative prostaglandins such as prostaglandin E2 (whose activity is increased in cancer because of an increase in the expression of cyclooxygenase 2) and generates oxo-fatty acid products that can profoundly influence cell function by abrogating pro-inflammatory cytokine expression. Converts resolvins E1, D1 and D2 to their oxo products, which represents a mode of resolvin inactivation. Resolvin E1 plays important roles during the resolution phase of acute inflammation, while resolvins D1 and D2 have a unique role in obesity-induced adipose inflammation.</text>
</comment>
<dbReference type="InterPro" id="IPR020904">
    <property type="entry name" value="Sc_DH/Rdtase_CS"/>
</dbReference>
<gene>
    <name evidence="24" type="primary">LOC100199952</name>
</gene>
<comment type="catalytic activity">
    <reaction evidence="20">
        <text>(15S)-hydroxy-(5Z,8Z,11Z,13E)-eicosatetraenoate + NAD(+) = 15-oxo-(5Z,8Z,11Z,13E)-eicosatetraenoate + NADH + H(+)</text>
        <dbReference type="Rhea" id="RHEA:23260"/>
        <dbReference type="ChEBI" id="CHEBI:15378"/>
        <dbReference type="ChEBI" id="CHEBI:57409"/>
        <dbReference type="ChEBI" id="CHEBI:57410"/>
        <dbReference type="ChEBI" id="CHEBI:57540"/>
        <dbReference type="ChEBI" id="CHEBI:57945"/>
        <dbReference type="EC" id="1.1.1.232"/>
    </reaction>
    <physiologicalReaction direction="left-to-right" evidence="20">
        <dbReference type="Rhea" id="RHEA:23261"/>
    </physiologicalReaction>
</comment>
<comment type="catalytic activity">
    <reaction evidence="17">
        <text>prostaglandin A1 + NAD(+) = 15-oxo-prostaglandin A1 + NADH + H(+)</text>
        <dbReference type="Rhea" id="RHEA:41263"/>
        <dbReference type="ChEBI" id="CHEBI:15378"/>
        <dbReference type="ChEBI" id="CHEBI:57398"/>
        <dbReference type="ChEBI" id="CHEBI:57540"/>
        <dbReference type="ChEBI" id="CHEBI:57945"/>
        <dbReference type="ChEBI" id="CHEBI:85072"/>
    </reaction>
    <physiologicalReaction direction="left-to-right" evidence="17">
        <dbReference type="Rhea" id="RHEA:41264"/>
    </physiologicalReaction>
</comment>
<comment type="similarity">
    <text evidence="1 22">Belongs to the short-chain dehydrogenases/reductases (SDR) family.</text>
</comment>
<evidence type="ECO:0000256" key="19">
    <source>
        <dbReference type="ARBA" id="ARBA00048921"/>
    </source>
</evidence>
<evidence type="ECO:0000256" key="14">
    <source>
        <dbReference type="ARBA" id="ARBA00048170"/>
    </source>
</evidence>
<dbReference type="GeneID" id="100199952"/>
<comment type="catalytic activity">
    <reaction evidence="21">
        <text>resolvin E1 + NAD(+) = 18-oxo-resolvin E1 + NADH + H(+)</text>
        <dbReference type="Rhea" id="RHEA:49244"/>
        <dbReference type="ChEBI" id="CHEBI:15378"/>
        <dbReference type="ChEBI" id="CHEBI:57540"/>
        <dbReference type="ChEBI" id="CHEBI:57945"/>
        <dbReference type="ChEBI" id="CHEBI:91000"/>
        <dbReference type="ChEBI" id="CHEBI:91001"/>
    </reaction>
    <physiologicalReaction direction="left-to-right" evidence="21">
        <dbReference type="Rhea" id="RHEA:49245"/>
    </physiologicalReaction>
</comment>
<dbReference type="PRINTS" id="PR00081">
    <property type="entry name" value="GDHRDH"/>
</dbReference>
<reference evidence="24" key="1">
    <citation type="submission" date="2025-08" db="UniProtKB">
        <authorList>
            <consortium name="RefSeq"/>
        </authorList>
    </citation>
    <scope>IDENTIFICATION</scope>
</reference>
<dbReference type="InterPro" id="IPR002347">
    <property type="entry name" value="SDR_fam"/>
</dbReference>
<comment type="catalytic activity">
    <reaction evidence="13">
        <text>(11R)-hydroxy-(5Z,8Z,12E,14Z)-eicosatetraenoate + NAD(+) = 11-oxo-(5Z,8Z,12E,14Z)-eicosatetraenoate + NADH + H(+)</text>
        <dbReference type="Rhea" id="RHEA:48640"/>
        <dbReference type="ChEBI" id="CHEBI:15378"/>
        <dbReference type="ChEBI" id="CHEBI:57540"/>
        <dbReference type="ChEBI" id="CHEBI:57945"/>
        <dbReference type="ChEBI" id="CHEBI:78836"/>
        <dbReference type="ChEBI" id="CHEBI:90697"/>
    </reaction>
    <physiologicalReaction direction="left-to-right" evidence="13">
        <dbReference type="Rhea" id="RHEA:48641"/>
    </physiologicalReaction>
</comment>
<evidence type="ECO:0000256" key="13">
    <source>
        <dbReference type="ARBA" id="ARBA00048144"/>
    </source>
</evidence>
<evidence type="ECO:0000256" key="8">
    <source>
        <dbReference type="ARBA" id="ARBA00045705"/>
    </source>
</evidence>
<dbReference type="PANTHER" id="PTHR44229:SF4">
    <property type="entry name" value="15-HYDROXYPROSTAGLANDIN DEHYDROGENASE [NAD(+)]"/>
    <property type="match status" value="1"/>
</dbReference>
<evidence type="ECO:0000256" key="15">
    <source>
        <dbReference type="ARBA" id="ARBA00048393"/>
    </source>
</evidence>
<evidence type="ECO:0000256" key="16">
    <source>
        <dbReference type="ARBA" id="ARBA00048535"/>
    </source>
</evidence>
<keyword evidence="2" id="KW-0560">Oxidoreductase</keyword>
<proteinExistence type="inferred from homology"/>
<evidence type="ECO:0000256" key="12">
    <source>
        <dbReference type="ARBA" id="ARBA00048140"/>
    </source>
</evidence>
<dbReference type="RefSeq" id="XP_065674461.1">
    <property type="nucleotide sequence ID" value="XM_065818389.1"/>
</dbReference>
<dbReference type="Gene3D" id="3.40.50.720">
    <property type="entry name" value="NAD(P)-binding Rossmann-like Domain"/>
    <property type="match status" value="1"/>
</dbReference>
<evidence type="ECO:0000256" key="21">
    <source>
        <dbReference type="ARBA" id="ARBA00049188"/>
    </source>
</evidence>
<evidence type="ECO:0000256" key="11">
    <source>
        <dbReference type="ARBA" id="ARBA00048008"/>
    </source>
</evidence>
<evidence type="ECO:0000313" key="24">
    <source>
        <dbReference type="RefSeq" id="XP_065674461.1"/>
    </source>
</evidence>
<evidence type="ECO:0000256" key="3">
    <source>
        <dbReference type="ARBA" id="ARBA00038968"/>
    </source>
</evidence>
<evidence type="ECO:0000256" key="17">
    <source>
        <dbReference type="ARBA" id="ARBA00048611"/>
    </source>
</evidence>
<comment type="catalytic activity">
    <reaction evidence="9">
        <text>prostaglandin E1 + NAD(+) = 15-oxoprostaglandin E1 + NADH + H(+)</text>
        <dbReference type="Rhea" id="RHEA:16477"/>
        <dbReference type="ChEBI" id="CHEBI:15378"/>
        <dbReference type="ChEBI" id="CHEBI:57397"/>
        <dbReference type="ChEBI" id="CHEBI:57401"/>
        <dbReference type="ChEBI" id="CHEBI:57540"/>
        <dbReference type="ChEBI" id="CHEBI:57945"/>
    </reaction>
    <physiologicalReaction direction="left-to-right" evidence="9">
        <dbReference type="Rhea" id="RHEA:16478"/>
    </physiologicalReaction>
</comment>
<dbReference type="PRINTS" id="PR00080">
    <property type="entry name" value="SDRFAMILY"/>
</dbReference>